<evidence type="ECO:0000313" key="4">
    <source>
        <dbReference type="EMBL" id="KJL49295.1"/>
    </source>
</evidence>
<dbReference type="RefSeq" id="WP_045256076.1">
    <property type="nucleotide sequence ID" value="NZ_JYJB01000004.1"/>
</dbReference>
<dbReference type="OrthoDB" id="129709at2"/>
<dbReference type="PRINTS" id="PR00502">
    <property type="entry name" value="NUDIXFAMILY"/>
</dbReference>
<dbReference type="AlphaFoldDB" id="A0A0M2HWK7"/>
<dbReference type="PROSITE" id="PS51462">
    <property type="entry name" value="NUDIX"/>
    <property type="match status" value="1"/>
</dbReference>
<accession>A0A0M2HWK7</accession>
<evidence type="ECO:0000259" key="3">
    <source>
        <dbReference type="PROSITE" id="PS51462"/>
    </source>
</evidence>
<reference evidence="4 5" key="1">
    <citation type="submission" date="2015-02" db="EMBL/GenBank/DDBJ databases">
        <title>Draft genome sequences of ten Microbacterium spp. with emphasis on heavy metal contaminated environments.</title>
        <authorList>
            <person name="Corretto E."/>
        </authorList>
    </citation>
    <scope>NUCLEOTIDE SEQUENCE [LARGE SCALE GENOMIC DNA]</scope>
    <source>
        <strain evidence="4 5">SA35</strain>
    </source>
</reference>
<dbReference type="EMBL" id="JYJB01000004">
    <property type="protein sequence ID" value="KJL49295.1"/>
    <property type="molecule type" value="Genomic_DNA"/>
</dbReference>
<dbReference type="PANTHER" id="PTHR43736">
    <property type="entry name" value="ADP-RIBOSE PYROPHOSPHATASE"/>
    <property type="match status" value="1"/>
</dbReference>
<dbReference type="Proteomes" id="UP000033900">
    <property type="component" value="Unassembled WGS sequence"/>
</dbReference>
<dbReference type="PANTHER" id="PTHR43736:SF1">
    <property type="entry name" value="DIHYDRONEOPTERIN TRIPHOSPHATE DIPHOSPHATASE"/>
    <property type="match status" value="1"/>
</dbReference>
<dbReference type="STRING" id="273678.RS84_00409"/>
<keyword evidence="5" id="KW-1185">Reference proteome</keyword>
<name>A0A0M2HWK7_9MICO</name>
<sequence length="196" mass="21341">MTLAADVRRLVVSFAPRSEHDEAAAADFAAHFPDDHGPVFRDDGPSHATASAFVFDATLTHTLLVFHGKGRFWVQPGGHLEDADTSIANAALRELREETGITASVTEPLLYDLDHHSLSSAFGRCASHLDIGVAVVVPFSDALTVSDESEDVRWWPLDALPGDVPEQFDRRIRAVLERLGSRRANAALSPESPELH</sequence>
<gene>
    <name evidence="4" type="ORF">RS84_00409</name>
</gene>
<feature type="domain" description="Nudix hydrolase" evidence="3">
    <location>
        <begin position="45"/>
        <end position="181"/>
    </location>
</feature>
<keyword evidence="2" id="KW-0378">Hydrolase</keyword>
<dbReference type="InterPro" id="IPR020476">
    <property type="entry name" value="Nudix_hydrolase"/>
</dbReference>
<comment type="similarity">
    <text evidence="1">Belongs to the Nudix hydrolase family.</text>
</comment>
<organism evidence="4 5">
    <name type="scientific">Microbacterium hydrocarbonoxydans</name>
    <dbReference type="NCBI Taxonomy" id="273678"/>
    <lineage>
        <taxon>Bacteria</taxon>
        <taxon>Bacillati</taxon>
        <taxon>Actinomycetota</taxon>
        <taxon>Actinomycetes</taxon>
        <taxon>Micrococcales</taxon>
        <taxon>Microbacteriaceae</taxon>
        <taxon>Microbacterium</taxon>
    </lineage>
</organism>
<dbReference type="PATRIC" id="fig|273678.4.peg.401"/>
<evidence type="ECO:0000256" key="2">
    <source>
        <dbReference type="ARBA" id="ARBA00022801"/>
    </source>
</evidence>
<protein>
    <submittedName>
        <fullName evidence="4">NUDIX domain protein</fullName>
    </submittedName>
</protein>
<evidence type="ECO:0000256" key="1">
    <source>
        <dbReference type="ARBA" id="ARBA00005582"/>
    </source>
</evidence>
<dbReference type="Pfam" id="PF00293">
    <property type="entry name" value="NUDIX"/>
    <property type="match status" value="1"/>
</dbReference>
<dbReference type="SUPFAM" id="SSF55811">
    <property type="entry name" value="Nudix"/>
    <property type="match status" value="1"/>
</dbReference>
<comment type="caution">
    <text evidence="4">The sequence shown here is derived from an EMBL/GenBank/DDBJ whole genome shotgun (WGS) entry which is preliminary data.</text>
</comment>
<dbReference type="GO" id="GO:0016787">
    <property type="term" value="F:hydrolase activity"/>
    <property type="evidence" value="ECO:0007669"/>
    <property type="project" value="UniProtKB-KW"/>
</dbReference>
<dbReference type="InterPro" id="IPR015797">
    <property type="entry name" value="NUDIX_hydrolase-like_dom_sf"/>
</dbReference>
<dbReference type="InterPro" id="IPR000086">
    <property type="entry name" value="NUDIX_hydrolase_dom"/>
</dbReference>
<proteinExistence type="inferred from homology"/>
<dbReference type="CDD" id="cd03674">
    <property type="entry name" value="NUDIX_Hydrolase"/>
    <property type="match status" value="1"/>
</dbReference>
<evidence type="ECO:0000313" key="5">
    <source>
        <dbReference type="Proteomes" id="UP000033900"/>
    </source>
</evidence>
<dbReference type="Gene3D" id="3.90.79.10">
    <property type="entry name" value="Nucleoside Triphosphate Pyrophosphohydrolase"/>
    <property type="match status" value="1"/>
</dbReference>